<evidence type="ECO:0000313" key="2">
    <source>
        <dbReference type="Proteomes" id="UP001162992"/>
    </source>
</evidence>
<keyword evidence="2" id="KW-1185">Reference proteome</keyword>
<name>A0ACC2EEV3_DIPCM</name>
<comment type="caution">
    <text evidence="1">The sequence shown here is derived from an EMBL/GenBank/DDBJ whole genome shotgun (WGS) entry which is preliminary data.</text>
</comment>
<sequence>MRMGMGGGDGRSSSASALLSLLGGGVEGGVTASSLSLFSDTNPFRRKPSIPPSSNSLEVINKQLLQQEQKQNERALNNYRITPNDDDAQRPAGSKAEKKKLKKRKQIENPKMDDEQMEKKRPKNEEAGNNSPHKELKDAIRSNKLTKSPAAPLLQQNGEELYEVFIKNTRVIESAEEAKEMNGAKRMKREASRSSVKTMAPKMKQGKDLGITNGRVFSGLPSKIEIEHQYLRSRKSSDIPGKVVEDRDIDSGKAGRSSRTQMDPVKENMKQGPIKGREENGTDDAEFLKVPDFDEKLQRTIFVGNLPLHLKKKALIKEFSQYGAVESARLRSVPLVDTKLPRKAAVITGHLNEARNSVNAYIVFKEHEVAKAALSHNMKEIHERHIRVDFAQAPHKGAEDMSSVNYDPTRSIFIGNLPFDAEDEELYQLFGSSENPDIQVEAVRIVRDRQTSIGKGFAFVLFKTKAGAKFALSRGTLNLRERDLRLQRISALKQTKIRTLGRCGMLTRKIGHGSKVKKQRFDQRSRRPFQEKGIKSLSRSVQSYEGARSSLKEGKPARWTPNLQRRANDNGGNGFAQRRHTPEGSRRVEGKKKRPAVAARKNPALKKPNAGAKNKSAKAGVAGKWKLSKN</sequence>
<evidence type="ECO:0000313" key="1">
    <source>
        <dbReference type="EMBL" id="KAJ7565017.1"/>
    </source>
</evidence>
<dbReference type="EMBL" id="CM055093">
    <property type="protein sequence ID" value="KAJ7565017.1"/>
    <property type="molecule type" value="Genomic_DNA"/>
</dbReference>
<proteinExistence type="predicted"/>
<accession>A0ACC2EEV3</accession>
<organism evidence="1 2">
    <name type="scientific">Diphasiastrum complanatum</name>
    <name type="common">Issler's clubmoss</name>
    <name type="synonym">Lycopodium complanatum</name>
    <dbReference type="NCBI Taxonomy" id="34168"/>
    <lineage>
        <taxon>Eukaryota</taxon>
        <taxon>Viridiplantae</taxon>
        <taxon>Streptophyta</taxon>
        <taxon>Embryophyta</taxon>
        <taxon>Tracheophyta</taxon>
        <taxon>Lycopodiopsida</taxon>
        <taxon>Lycopodiales</taxon>
        <taxon>Lycopodiaceae</taxon>
        <taxon>Lycopodioideae</taxon>
        <taxon>Diphasiastrum</taxon>
    </lineage>
</organism>
<gene>
    <name evidence="1" type="ORF">O6H91_02G044500</name>
</gene>
<dbReference type="Proteomes" id="UP001162992">
    <property type="component" value="Chromosome 2"/>
</dbReference>
<reference evidence="2" key="1">
    <citation type="journal article" date="2024" name="Proc. Natl. Acad. Sci. U.S.A.">
        <title>Extraordinary preservation of gene collinearity over three hundred million years revealed in homosporous lycophytes.</title>
        <authorList>
            <person name="Li C."/>
            <person name="Wickell D."/>
            <person name="Kuo L.Y."/>
            <person name="Chen X."/>
            <person name="Nie B."/>
            <person name="Liao X."/>
            <person name="Peng D."/>
            <person name="Ji J."/>
            <person name="Jenkins J."/>
            <person name="Williams M."/>
            <person name="Shu S."/>
            <person name="Plott C."/>
            <person name="Barry K."/>
            <person name="Rajasekar S."/>
            <person name="Grimwood J."/>
            <person name="Han X."/>
            <person name="Sun S."/>
            <person name="Hou Z."/>
            <person name="He W."/>
            <person name="Dai G."/>
            <person name="Sun C."/>
            <person name="Schmutz J."/>
            <person name="Leebens-Mack J.H."/>
            <person name="Li F.W."/>
            <person name="Wang L."/>
        </authorList>
    </citation>
    <scope>NUCLEOTIDE SEQUENCE [LARGE SCALE GENOMIC DNA]</scope>
    <source>
        <strain evidence="2">cv. PW_Plant_1</strain>
    </source>
</reference>
<protein>
    <submittedName>
        <fullName evidence="1">Uncharacterized protein</fullName>
    </submittedName>
</protein>